<gene>
    <name evidence="1" type="ORF">OJ962_14065</name>
</gene>
<evidence type="ECO:0000313" key="1">
    <source>
        <dbReference type="EMBL" id="MDA0138624.1"/>
    </source>
</evidence>
<evidence type="ECO:0000313" key="2">
    <source>
        <dbReference type="Proteomes" id="UP001147700"/>
    </source>
</evidence>
<sequence>MAAHQVGCAGAVAGEDQVPELEVLLEVGRADGAGAADPALYGAAN</sequence>
<organism evidence="1 2">
    <name type="scientific">Solirubrobacter deserti</name>
    <dbReference type="NCBI Taxonomy" id="2282478"/>
    <lineage>
        <taxon>Bacteria</taxon>
        <taxon>Bacillati</taxon>
        <taxon>Actinomycetota</taxon>
        <taxon>Thermoleophilia</taxon>
        <taxon>Solirubrobacterales</taxon>
        <taxon>Solirubrobacteraceae</taxon>
        <taxon>Solirubrobacter</taxon>
    </lineage>
</organism>
<dbReference type="RefSeq" id="WP_270006408.1">
    <property type="nucleotide sequence ID" value="NZ_JAPCID010000017.1"/>
</dbReference>
<dbReference type="EMBL" id="JAPCID010000017">
    <property type="protein sequence ID" value="MDA0138624.1"/>
    <property type="molecule type" value="Genomic_DNA"/>
</dbReference>
<comment type="caution">
    <text evidence="1">The sequence shown here is derived from an EMBL/GenBank/DDBJ whole genome shotgun (WGS) entry which is preliminary data.</text>
</comment>
<dbReference type="Proteomes" id="UP001147700">
    <property type="component" value="Unassembled WGS sequence"/>
</dbReference>
<reference evidence="1" key="1">
    <citation type="submission" date="2022-10" db="EMBL/GenBank/DDBJ databases">
        <title>The WGS of Solirubrobacter sp. CPCC 204708.</title>
        <authorList>
            <person name="Jiang Z."/>
        </authorList>
    </citation>
    <scope>NUCLEOTIDE SEQUENCE</scope>
    <source>
        <strain evidence="1">CPCC 204708</strain>
    </source>
</reference>
<proteinExistence type="predicted"/>
<protein>
    <submittedName>
        <fullName evidence="1">Uncharacterized protein</fullName>
    </submittedName>
</protein>
<accession>A0ABT4RJA5</accession>
<keyword evidence="2" id="KW-1185">Reference proteome</keyword>
<name>A0ABT4RJA5_9ACTN</name>